<protein>
    <submittedName>
        <fullName evidence="3">Tripartite tricarboxylate transporter substrate binding protein</fullName>
    </submittedName>
</protein>
<dbReference type="Gene3D" id="3.40.190.10">
    <property type="entry name" value="Periplasmic binding protein-like II"/>
    <property type="match status" value="1"/>
</dbReference>
<dbReference type="PANTHER" id="PTHR42928">
    <property type="entry name" value="TRICARBOXYLATE-BINDING PROTEIN"/>
    <property type="match status" value="1"/>
</dbReference>
<organism evidence="3 4">
    <name type="scientific">Allofranklinella schreckenbergeri</name>
    <dbReference type="NCBI Taxonomy" id="1076744"/>
    <lineage>
        <taxon>Bacteria</taxon>
        <taxon>Pseudomonadati</taxon>
        <taxon>Pseudomonadota</taxon>
        <taxon>Betaproteobacteria</taxon>
        <taxon>Burkholderiales</taxon>
        <taxon>Comamonadaceae</taxon>
        <taxon>Allofranklinella</taxon>
    </lineage>
</organism>
<comment type="caution">
    <text evidence="3">The sequence shown here is derived from an EMBL/GenBank/DDBJ whole genome shotgun (WGS) entry which is preliminary data.</text>
</comment>
<evidence type="ECO:0000313" key="4">
    <source>
        <dbReference type="Proteomes" id="UP000267521"/>
    </source>
</evidence>
<dbReference type="PANTHER" id="PTHR42928:SF5">
    <property type="entry name" value="BLR1237 PROTEIN"/>
    <property type="match status" value="1"/>
</dbReference>
<dbReference type="Pfam" id="PF03401">
    <property type="entry name" value="TctC"/>
    <property type="match status" value="1"/>
</dbReference>
<dbReference type="Proteomes" id="UP000267521">
    <property type="component" value="Unassembled WGS sequence"/>
</dbReference>
<feature type="signal peptide" evidence="2">
    <location>
        <begin position="1"/>
        <end position="38"/>
    </location>
</feature>
<evidence type="ECO:0000313" key="3">
    <source>
        <dbReference type="EMBL" id="RMW97703.1"/>
    </source>
</evidence>
<evidence type="ECO:0000256" key="1">
    <source>
        <dbReference type="ARBA" id="ARBA00006987"/>
    </source>
</evidence>
<dbReference type="CDD" id="cd07012">
    <property type="entry name" value="PBP2_Bug_TTT"/>
    <property type="match status" value="1"/>
</dbReference>
<name>A0A3M6Q3B9_9BURK</name>
<gene>
    <name evidence="3" type="ORF">EBQ26_08300</name>
</gene>
<dbReference type="InterPro" id="IPR042100">
    <property type="entry name" value="Bug_dom1"/>
</dbReference>
<dbReference type="EMBL" id="RDQM01000009">
    <property type="protein sequence ID" value="RMW97703.1"/>
    <property type="molecule type" value="Genomic_DNA"/>
</dbReference>
<dbReference type="InterPro" id="IPR006311">
    <property type="entry name" value="TAT_signal"/>
</dbReference>
<dbReference type="PROSITE" id="PS51318">
    <property type="entry name" value="TAT"/>
    <property type="match status" value="1"/>
</dbReference>
<evidence type="ECO:0000256" key="2">
    <source>
        <dbReference type="SAM" id="SignalP"/>
    </source>
</evidence>
<proteinExistence type="inferred from homology"/>
<comment type="similarity">
    <text evidence="1">Belongs to the UPF0065 (bug) family.</text>
</comment>
<accession>A0A3M6Q3B9</accession>
<dbReference type="PIRSF" id="PIRSF017082">
    <property type="entry name" value="YflP"/>
    <property type="match status" value="1"/>
</dbReference>
<reference evidence="3 4" key="1">
    <citation type="submission" date="2018-10" db="EMBL/GenBank/DDBJ databases">
        <title>Comamonadaceae CDC group NO-1 genome sequencing and assembly.</title>
        <authorList>
            <person name="Bernier A.-M."/>
            <person name="Bernard K."/>
        </authorList>
    </citation>
    <scope>NUCLEOTIDE SEQUENCE [LARGE SCALE GENOMIC DNA]</scope>
    <source>
        <strain evidence="3 4">NML970147</strain>
    </source>
</reference>
<dbReference type="AlphaFoldDB" id="A0A3M6Q3B9"/>
<dbReference type="Gene3D" id="3.40.190.150">
    <property type="entry name" value="Bordetella uptake gene, domain 1"/>
    <property type="match status" value="1"/>
</dbReference>
<dbReference type="RefSeq" id="WP_122238600.1">
    <property type="nucleotide sequence ID" value="NZ_RDQM01000009.1"/>
</dbReference>
<dbReference type="SUPFAM" id="SSF53850">
    <property type="entry name" value="Periplasmic binding protein-like II"/>
    <property type="match status" value="1"/>
</dbReference>
<dbReference type="InterPro" id="IPR005064">
    <property type="entry name" value="BUG"/>
</dbReference>
<feature type="chain" id="PRO_5018015722" evidence="2">
    <location>
        <begin position="39"/>
        <end position="349"/>
    </location>
</feature>
<sequence length="349" mass="35888">MTDSRLPSSASPAWPRRRFLRAGAASMLAPSLPLAALAADGKPAAAWPSRPVTVLVGFPGGSSPDLTARLLAERLREATGASFVVENRPGAAGNIAAAALARATDHHTISVMINGNMTIARMLNPQLTFDPLTAFAPIALVGTAPYVLATPAALAQGLDAAGWLAKARAEGSRWNYGSPGVGTVAHLGMELIKSRLGLAPVHVPYQGNPQALQALLAGEIQLSLLPPALALAQQKAGKVALIGITSAKANPLTGDLPTLQSLGAQGLDLEVWNAIAAPAGMPEAVQAQLRKITAAVLADAPVRQKLLEQGWVVGGAEGDTSADALRRRIAADTEALGAIIREQHIRIGG</sequence>
<keyword evidence="2" id="KW-0732">Signal</keyword>